<dbReference type="Pfam" id="PF12146">
    <property type="entry name" value="Hydrolase_4"/>
    <property type="match status" value="1"/>
</dbReference>
<gene>
    <name evidence="2" type="ORF">F4553_006605</name>
</gene>
<dbReference type="PANTHER" id="PTHR42886">
    <property type="entry name" value="RE40534P-RELATED"/>
    <property type="match status" value="1"/>
</dbReference>
<proteinExistence type="predicted"/>
<evidence type="ECO:0000313" key="3">
    <source>
        <dbReference type="Proteomes" id="UP000587527"/>
    </source>
</evidence>
<reference evidence="2 3" key="1">
    <citation type="submission" date="2020-08" db="EMBL/GenBank/DDBJ databases">
        <title>Sequencing the genomes of 1000 actinobacteria strains.</title>
        <authorList>
            <person name="Klenk H.-P."/>
        </authorList>
    </citation>
    <scope>NUCLEOTIDE SEQUENCE [LARGE SCALE GENOMIC DNA]</scope>
    <source>
        <strain evidence="2 3">DSM 45362</strain>
    </source>
</reference>
<feature type="domain" description="Serine aminopeptidase S33" evidence="1">
    <location>
        <begin position="59"/>
        <end position="157"/>
    </location>
</feature>
<organism evidence="2 3">
    <name type="scientific">Allocatelliglobosispora scoriae</name>
    <dbReference type="NCBI Taxonomy" id="643052"/>
    <lineage>
        <taxon>Bacteria</taxon>
        <taxon>Bacillati</taxon>
        <taxon>Actinomycetota</taxon>
        <taxon>Actinomycetes</taxon>
        <taxon>Micromonosporales</taxon>
        <taxon>Micromonosporaceae</taxon>
        <taxon>Allocatelliglobosispora</taxon>
    </lineage>
</organism>
<accession>A0A841C2V0</accession>
<protein>
    <submittedName>
        <fullName evidence="2">Pimeloyl-ACP methyl ester carboxylesterase</fullName>
    </submittedName>
</protein>
<dbReference type="EMBL" id="JACHMN010000003">
    <property type="protein sequence ID" value="MBB5873171.1"/>
    <property type="molecule type" value="Genomic_DNA"/>
</dbReference>
<evidence type="ECO:0000259" key="1">
    <source>
        <dbReference type="Pfam" id="PF12146"/>
    </source>
</evidence>
<evidence type="ECO:0000313" key="2">
    <source>
        <dbReference type="EMBL" id="MBB5873171.1"/>
    </source>
</evidence>
<dbReference type="Gene3D" id="3.40.50.1820">
    <property type="entry name" value="alpha/beta hydrolase"/>
    <property type="match status" value="1"/>
</dbReference>
<dbReference type="RefSeq" id="WP_184843938.1">
    <property type="nucleotide sequence ID" value="NZ_JACHMN010000003.1"/>
</dbReference>
<dbReference type="PANTHER" id="PTHR42886:SF29">
    <property type="entry name" value="PUMMELIG, ISOFORM A"/>
    <property type="match status" value="1"/>
</dbReference>
<comment type="caution">
    <text evidence="2">The sequence shown here is derived from an EMBL/GenBank/DDBJ whole genome shotgun (WGS) entry which is preliminary data.</text>
</comment>
<name>A0A841C2V0_9ACTN</name>
<dbReference type="SUPFAM" id="SSF53474">
    <property type="entry name" value="alpha/beta-Hydrolases"/>
    <property type="match status" value="1"/>
</dbReference>
<keyword evidence="3" id="KW-1185">Reference proteome</keyword>
<dbReference type="AlphaFoldDB" id="A0A841C2V0"/>
<dbReference type="InterPro" id="IPR022742">
    <property type="entry name" value="Hydrolase_4"/>
</dbReference>
<dbReference type="Proteomes" id="UP000587527">
    <property type="component" value="Unassembled WGS sequence"/>
</dbReference>
<dbReference type="InterPro" id="IPR029058">
    <property type="entry name" value="AB_hydrolase_fold"/>
</dbReference>
<sequence length="241" mass="24183">MILGFALVGCGAQPTAQPSPSSTVPVPGAGCPAVQAAGRTVAFGHELRGIVLGTGRTGVVLAHEASADLCYYAAVATELVAKGYRVLAFDFNGNGSSGLTGRPFETDAVEAADFLRADGATGIVLVGASMGGTAVLVAATQVTTPVAAVISLSAPFGMSGMLESALNTAPKLTVPVLYLCGTGDARFAEAAQLLSDATTQSPDRKLVLVNDNGHGVRLINPGTNEVARTAFADFLAAHAPA</sequence>